<dbReference type="WBParaSite" id="GPUH_0001284501-mRNA-1">
    <property type="protein sequence ID" value="GPUH_0001284501-mRNA-1"/>
    <property type="gene ID" value="GPUH_0001284501"/>
</dbReference>
<evidence type="ECO:0000313" key="3">
    <source>
        <dbReference type="WBParaSite" id="GPUH_0001284501-mRNA-1"/>
    </source>
</evidence>
<dbReference type="GO" id="GO:0090443">
    <property type="term" value="C:FAR/SIN/STRIPAK complex"/>
    <property type="evidence" value="ECO:0007669"/>
    <property type="project" value="TreeGrafter"/>
</dbReference>
<dbReference type="InterPro" id="IPR009652">
    <property type="entry name" value="PDCD10"/>
</dbReference>
<gene>
    <name evidence="1" type="ORF">GPUH_LOCUS12830</name>
</gene>
<dbReference type="Pfam" id="PF06840">
    <property type="entry name" value="PDC10_C"/>
    <property type="match status" value="1"/>
</dbReference>
<organism evidence="3">
    <name type="scientific">Gongylonema pulchrum</name>
    <dbReference type="NCBI Taxonomy" id="637853"/>
    <lineage>
        <taxon>Eukaryota</taxon>
        <taxon>Metazoa</taxon>
        <taxon>Ecdysozoa</taxon>
        <taxon>Nematoda</taxon>
        <taxon>Chromadorea</taxon>
        <taxon>Rhabditida</taxon>
        <taxon>Spirurina</taxon>
        <taxon>Spiruromorpha</taxon>
        <taxon>Spiruroidea</taxon>
        <taxon>Gongylonematidae</taxon>
        <taxon>Gongylonema</taxon>
    </lineage>
</organism>
<accession>A0A183DVU0</accession>
<protein>
    <submittedName>
        <fullName evidence="1 3">Uncharacterized protein</fullName>
    </submittedName>
</protein>
<dbReference type="Gene3D" id="1.20.120.1950">
    <property type="match status" value="1"/>
</dbReference>
<keyword evidence="2" id="KW-1185">Reference proteome</keyword>
<dbReference type="PANTHER" id="PTHR13250:SF1">
    <property type="entry name" value="PROGRAMMED CELL DEATH PROTEIN 10"/>
    <property type="match status" value="1"/>
</dbReference>
<evidence type="ECO:0000313" key="1">
    <source>
        <dbReference type="EMBL" id="VDN21121.1"/>
    </source>
</evidence>
<reference evidence="1 2" key="2">
    <citation type="submission" date="2018-11" db="EMBL/GenBank/DDBJ databases">
        <authorList>
            <consortium name="Pathogen Informatics"/>
        </authorList>
    </citation>
    <scope>NUCLEOTIDE SEQUENCE [LARGE SCALE GENOMIC DNA]</scope>
</reference>
<dbReference type="GO" id="GO:1903358">
    <property type="term" value="P:regulation of Golgi organization"/>
    <property type="evidence" value="ECO:0007669"/>
    <property type="project" value="TreeGrafter"/>
</dbReference>
<dbReference type="OrthoDB" id="6017654at2759"/>
<name>A0A183DVU0_9BILA</name>
<dbReference type="Proteomes" id="UP000271098">
    <property type="component" value="Unassembled WGS sequence"/>
</dbReference>
<dbReference type="EMBL" id="UYRT01079646">
    <property type="protein sequence ID" value="VDN21121.1"/>
    <property type="molecule type" value="Genomic_DNA"/>
</dbReference>
<dbReference type="AlphaFoldDB" id="A0A183DVU0"/>
<sequence>MQANAPTDDLELTNLQQAEYQDLSSRLEMSDRRTFLETIKEIASSIKKLLDATNAVMQVVHPSAQLCINFGKSADFSNNAVDKNDKRKNEKG</sequence>
<reference evidence="3" key="1">
    <citation type="submission" date="2016-06" db="UniProtKB">
        <authorList>
            <consortium name="WormBaseParasite"/>
        </authorList>
    </citation>
    <scope>IDENTIFICATION</scope>
</reference>
<evidence type="ECO:0000313" key="2">
    <source>
        <dbReference type="Proteomes" id="UP000271098"/>
    </source>
</evidence>
<dbReference type="GO" id="GO:0019901">
    <property type="term" value="F:protein kinase binding"/>
    <property type="evidence" value="ECO:0007669"/>
    <property type="project" value="TreeGrafter"/>
</dbReference>
<dbReference type="InterPro" id="IPR053750">
    <property type="entry name" value="PDCD10_Homolog"/>
</dbReference>
<proteinExistence type="predicted"/>
<dbReference type="PANTHER" id="PTHR13250">
    <property type="entry name" value="TF-1 CELL APOPTOSIS RELATED PROTEIN-15"/>
    <property type="match status" value="1"/>
</dbReference>